<comment type="caution">
    <text evidence="1">The sequence shown here is derived from an EMBL/GenBank/DDBJ whole genome shotgun (WGS) entry which is preliminary data.</text>
</comment>
<accession>A0AAN9MCV3</accession>
<evidence type="ECO:0000313" key="1">
    <source>
        <dbReference type="EMBL" id="KAK7352246.1"/>
    </source>
</evidence>
<dbReference type="EMBL" id="JAYMYR010000007">
    <property type="protein sequence ID" value="KAK7352246.1"/>
    <property type="molecule type" value="Genomic_DNA"/>
</dbReference>
<sequence>MKDAGMRKMKWEEELLSNPPVAYITNKQKLLTQCHTCRSKSSSSENTDYIDWIEFLASFRTRKHKTRQSDNK</sequence>
<dbReference type="Proteomes" id="UP001374584">
    <property type="component" value="Unassembled WGS sequence"/>
</dbReference>
<reference evidence="1 2" key="1">
    <citation type="submission" date="2024-01" db="EMBL/GenBank/DDBJ databases">
        <title>The genomes of 5 underutilized Papilionoideae crops provide insights into root nodulation and disease resistanc.</title>
        <authorList>
            <person name="Jiang F."/>
        </authorList>
    </citation>
    <scope>NUCLEOTIDE SEQUENCE [LARGE SCALE GENOMIC DNA]</scope>
    <source>
        <strain evidence="1">JINMINGXINNONG_FW02</strain>
        <tissue evidence="1">Leaves</tissue>
    </source>
</reference>
<gene>
    <name evidence="1" type="ORF">VNO80_17665</name>
</gene>
<organism evidence="1 2">
    <name type="scientific">Phaseolus coccineus</name>
    <name type="common">Scarlet runner bean</name>
    <name type="synonym">Phaseolus multiflorus</name>
    <dbReference type="NCBI Taxonomy" id="3886"/>
    <lineage>
        <taxon>Eukaryota</taxon>
        <taxon>Viridiplantae</taxon>
        <taxon>Streptophyta</taxon>
        <taxon>Embryophyta</taxon>
        <taxon>Tracheophyta</taxon>
        <taxon>Spermatophyta</taxon>
        <taxon>Magnoliopsida</taxon>
        <taxon>eudicotyledons</taxon>
        <taxon>Gunneridae</taxon>
        <taxon>Pentapetalae</taxon>
        <taxon>rosids</taxon>
        <taxon>fabids</taxon>
        <taxon>Fabales</taxon>
        <taxon>Fabaceae</taxon>
        <taxon>Papilionoideae</taxon>
        <taxon>50 kb inversion clade</taxon>
        <taxon>NPAAA clade</taxon>
        <taxon>indigoferoid/millettioid clade</taxon>
        <taxon>Phaseoleae</taxon>
        <taxon>Phaseolus</taxon>
    </lineage>
</organism>
<protein>
    <submittedName>
        <fullName evidence="1">Uncharacterized protein</fullName>
    </submittedName>
</protein>
<proteinExistence type="predicted"/>
<evidence type="ECO:0000313" key="2">
    <source>
        <dbReference type="Proteomes" id="UP001374584"/>
    </source>
</evidence>
<name>A0AAN9MCV3_PHACN</name>
<dbReference type="AlphaFoldDB" id="A0AAN9MCV3"/>
<keyword evidence="2" id="KW-1185">Reference proteome</keyword>